<comment type="similarity">
    <text evidence="2">Belongs to the monovalent cation:proton antiporter 2 (CPA2) transporter (TC 2.A.37) family.</text>
</comment>
<keyword evidence="12" id="KW-1185">Reference proteome</keyword>
<dbReference type="EMBL" id="LPVJ01000008">
    <property type="protein sequence ID" value="KUO96971.1"/>
    <property type="molecule type" value="Genomic_DNA"/>
</dbReference>
<dbReference type="PANTHER" id="PTHR43562:SF1">
    <property type="entry name" value="NA(+)_H(+) ANTIPORTER YJBQ-RELATED"/>
    <property type="match status" value="1"/>
</dbReference>
<dbReference type="AlphaFoldDB" id="A0A101XT52"/>
<evidence type="ECO:0000259" key="10">
    <source>
        <dbReference type="Pfam" id="PF00999"/>
    </source>
</evidence>
<accession>A0A101XT52</accession>
<proteinExistence type="inferred from homology"/>
<dbReference type="GO" id="GO:0016020">
    <property type="term" value="C:membrane"/>
    <property type="evidence" value="ECO:0007669"/>
    <property type="project" value="UniProtKB-SubCell"/>
</dbReference>
<keyword evidence="4" id="KW-0050">Antiport</keyword>
<dbReference type="Proteomes" id="UP000053557">
    <property type="component" value="Unassembled WGS sequence"/>
</dbReference>
<evidence type="ECO:0000256" key="4">
    <source>
        <dbReference type="ARBA" id="ARBA00022449"/>
    </source>
</evidence>
<evidence type="ECO:0000256" key="6">
    <source>
        <dbReference type="ARBA" id="ARBA00022989"/>
    </source>
</evidence>
<evidence type="ECO:0000256" key="9">
    <source>
        <dbReference type="SAM" id="Phobius"/>
    </source>
</evidence>
<comment type="caution">
    <text evidence="11">The sequence shown here is derived from an EMBL/GenBank/DDBJ whole genome shotgun (WGS) entry which is preliminary data.</text>
</comment>
<dbReference type="InterPro" id="IPR038770">
    <property type="entry name" value="Na+/solute_symporter_sf"/>
</dbReference>
<reference evidence="11 12" key="1">
    <citation type="submission" date="2015-12" db="EMBL/GenBank/DDBJ databases">
        <title>Draft genome sequence of Acidibacillus ferrooxidans ITV001, isolated from a chalcopyrite acid mine drainage site in Brazil.</title>
        <authorList>
            <person name="Dall'Agnol H."/>
            <person name="Nancucheo I."/>
            <person name="Johnson B."/>
            <person name="Oliveira R."/>
            <person name="Leite L."/>
            <person name="Pylro V."/>
            <person name="Nunes G.L."/>
            <person name="Tzotzos G."/>
            <person name="Fernandes G.R."/>
            <person name="Dutra J."/>
            <person name="Orellana S.C."/>
            <person name="Oliveira G."/>
        </authorList>
    </citation>
    <scope>NUCLEOTIDE SEQUENCE [LARGE SCALE GENOMIC DNA]</scope>
    <source>
        <strain evidence="12">ITV01</strain>
    </source>
</reference>
<comment type="subcellular location">
    <subcellularLocation>
        <location evidence="1">Membrane</location>
        <topology evidence="1">Multi-pass membrane protein</topology>
    </subcellularLocation>
</comment>
<evidence type="ECO:0000313" key="12">
    <source>
        <dbReference type="Proteomes" id="UP000053557"/>
    </source>
</evidence>
<evidence type="ECO:0000313" key="11">
    <source>
        <dbReference type="EMBL" id="KUO96971.1"/>
    </source>
</evidence>
<evidence type="ECO:0000256" key="7">
    <source>
        <dbReference type="ARBA" id="ARBA00023065"/>
    </source>
</evidence>
<keyword evidence="7" id="KW-0406">Ion transport</keyword>
<protein>
    <recommendedName>
        <fullName evidence="10">Cation/H+ exchanger transmembrane domain-containing protein</fullName>
    </recommendedName>
</protein>
<keyword evidence="8 9" id="KW-0472">Membrane</keyword>
<gene>
    <name evidence="11" type="ORF">ATW55_12995</name>
</gene>
<evidence type="ECO:0000256" key="2">
    <source>
        <dbReference type="ARBA" id="ARBA00005551"/>
    </source>
</evidence>
<keyword evidence="6 9" id="KW-1133">Transmembrane helix</keyword>
<feature type="transmembrane region" description="Helical" evidence="9">
    <location>
        <begin position="6"/>
        <end position="26"/>
    </location>
</feature>
<evidence type="ECO:0000256" key="3">
    <source>
        <dbReference type="ARBA" id="ARBA00022448"/>
    </source>
</evidence>
<evidence type="ECO:0000256" key="1">
    <source>
        <dbReference type="ARBA" id="ARBA00004141"/>
    </source>
</evidence>
<evidence type="ECO:0000256" key="5">
    <source>
        <dbReference type="ARBA" id="ARBA00022692"/>
    </source>
</evidence>
<dbReference type="Pfam" id="PF00999">
    <property type="entry name" value="Na_H_Exchanger"/>
    <property type="match status" value="1"/>
</dbReference>
<evidence type="ECO:0000256" key="8">
    <source>
        <dbReference type="ARBA" id="ARBA00023136"/>
    </source>
</evidence>
<dbReference type="PANTHER" id="PTHR43562">
    <property type="entry name" value="NAPA-TYPE SODIUM/HYDROGEN ANTIPORTER"/>
    <property type="match status" value="1"/>
</dbReference>
<name>A0A101XT52_9BACL</name>
<dbReference type="InterPro" id="IPR006153">
    <property type="entry name" value="Cation/H_exchanger_TM"/>
</dbReference>
<sequence>MHTEPFVLFALICVIAIAASTFTALFPKLRLPTAVLELLLGISLGKSGLHALPIPSWFHDASSLGLLYLMFLAGLEIRPSKRGNNETARISYLLIFRSLRRPQRSRFWQGVCLFILDGHPIHCLARLSLRRHPLASWYPSFTNADSLRHALGN</sequence>
<dbReference type="GO" id="GO:0015297">
    <property type="term" value="F:antiporter activity"/>
    <property type="evidence" value="ECO:0007669"/>
    <property type="project" value="UniProtKB-KW"/>
</dbReference>
<feature type="domain" description="Cation/H+ exchanger transmembrane" evidence="10">
    <location>
        <begin position="18"/>
        <end position="81"/>
    </location>
</feature>
<keyword evidence="3" id="KW-0813">Transport</keyword>
<dbReference type="GO" id="GO:1902600">
    <property type="term" value="P:proton transmembrane transport"/>
    <property type="evidence" value="ECO:0007669"/>
    <property type="project" value="InterPro"/>
</dbReference>
<dbReference type="Gene3D" id="1.20.1530.20">
    <property type="match status" value="1"/>
</dbReference>
<organism evidence="11 12">
    <name type="scientific">Ferroacidibacillus organovorans</name>
    <dbReference type="NCBI Taxonomy" id="1765683"/>
    <lineage>
        <taxon>Bacteria</taxon>
        <taxon>Bacillati</taxon>
        <taxon>Bacillota</taxon>
        <taxon>Bacilli</taxon>
        <taxon>Bacillales</taxon>
        <taxon>Alicyclobacillaceae</taxon>
        <taxon>Ferroacidibacillus</taxon>
    </lineage>
</organism>
<keyword evidence="5 9" id="KW-0812">Transmembrane</keyword>